<dbReference type="GO" id="GO:0043884">
    <property type="term" value="F:CO-methylating acetyl-CoA synthase activity"/>
    <property type="evidence" value="ECO:0007669"/>
    <property type="project" value="UniProtKB-EC"/>
</dbReference>
<dbReference type="InterPro" id="IPR004461">
    <property type="entry name" value="CO_DH/Ac-CoA_synth_bsu"/>
</dbReference>
<dbReference type="GO" id="GO:0043885">
    <property type="term" value="F:anaerobic carbon-monoxide dehydrogenase activity"/>
    <property type="evidence" value="ECO:0007669"/>
    <property type="project" value="InterPro"/>
</dbReference>
<evidence type="ECO:0000313" key="4">
    <source>
        <dbReference type="Proteomes" id="UP000095621"/>
    </source>
</evidence>
<dbReference type="Pfam" id="PF03598">
    <property type="entry name" value="CdhC"/>
    <property type="match status" value="1"/>
</dbReference>
<dbReference type="EMBL" id="CZBU01000004">
    <property type="protein sequence ID" value="CUQ78249.1"/>
    <property type="molecule type" value="Genomic_DNA"/>
</dbReference>
<evidence type="ECO:0000313" key="3">
    <source>
        <dbReference type="EMBL" id="CUQ78249.1"/>
    </source>
</evidence>
<dbReference type="Proteomes" id="UP000095621">
    <property type="component" value="Unassembled WGS sequence"/>
</dbReference>
<organism evidence="3 4">
    <name type="scientific">Lachnospira eligens</name>
    <dbReference type="NCBI Taxonomy" id="39485"/>
    <lineage>
        <taxon>Bacteria</taxon>
        <taxon>Bacillati</taxon>
        <taxon>Bacillota</taxon>
        <taxon>Clostridia</taxon>
        <taxon>Lachnospirales</taxon>
        <taxon>Lachnospiraceae</taxon>
        <taxon>Lachnospira</taxon>
    </lineage>
</organism>
<gene>
    <name evidence="3" type="ORF">ERS852490_01983</name>
</gene>
<name>A0A174Z022_9FIRM</name>
<keyword evidence="2" id="KW-0808">Transferase</keyword>
<sequence>MDLYDGEIRKLTSMLESHGAKKLPLLKEWEMTEKENLILKSETAYELGGGSSQAVSAIAFTQDKGLVSEDAVYLVGDDLCDIKNDISYARITVIRLNSEYIKNHDDNALYASMRATDYVRYHAFLKGYMMRISAVREREPVRVSKEAVSHGINFAAVGHGLINAYRKRPEVEAVSIYFVTEQDIDYIFLKSEAHRCEQITDSLNNIFNGLTMDCSTCSSRELCDEIDGLRQLHMSIL</sequence>
<dbReference type="AlphaFoldDB" id="A0A174Z022"/>
<dbReference type="Gene3D" id="3.30.1650.10">
    <property type="entry name" value="Bifunctional carbon monoxide dehydrogenase/acetyl-coa synthase(codh/acs), Chain M, domain 3"/>
    <property type="match status" value="1"/>
</dbReference>
<evidence type="ECO:0000256" key="1">
    <source>
        <dbReference type="ARBA" id="ARBA00012244"/>
    </source>
</evidence>
<proteinExistence type="predicted"/>
<dbReference type="OrthoDB" id="1778246at2"/>
<dbReference type="GO" id="GO:0006084">
    <property type="term" value="P:acetyl-CoA metabolic process"/>
    <property type="evidence" value="ECO:0007669"/>
    <property type="project" value="InterPro"/>
</dbReference>
<reference evidence="3 4" key="1">
    <citation type="submission" date="2015-09" db="EMBL/GenBank/DDBJ databases">
        <authorList>
            <consortium name="Pathogen Informatics"/>
        </authorList>
    </citation>
    <scope>NUCLEOTIDE SEQUENCE [LARGE SCALE GENOMIC DNA]</scope>
    <source>
        <strain evidence="3 4">2789STDY5834875</strain>
    </source>
</reference>
<accession>A0A174Z022</accession>
<dbReference type="EC" id="2.3.1.169" evidence="1"/>
<dbReference type="RefSeq" id="WP_055215922.1">
    <property type="nucleotide sequence ID" value="NZ_CZBU01000004.1"/>
</dbReference>
<evidence type="ECO:0000256" key="2">
    <source>
        <dbReference type="ARBA" id="ARBA00022679"/>
    </source>
</evidence>
<protein>
    <recommendedName>
        <fullName evidence="1">CO-methylating acetyl-CoA synthase</fullName>
        <ecNumber evidence="1">2.3.1.169</ecNumber>
    </recommendedName>
</protein>
<dbReference type="SUPFAM" id="SSF56821">
    <property type="entry name" value="Prismane protein-like"/>
    <property type="match status" value="1"/>
</dbReference>
<dbReference type="InterPro" id="IPR011254">
    <property type="entry name" value="Prismane-like_sf"/>
</dbReference>
<dbReference type="InterPro" id="IPR038571">
    <property type="entry name" value="CO_DH/Ac-CoA_synth_bsu_3_sf"/>
</dbReference>